<comment type="caution">
    <text evidence="1">The sequence shown here is derived from an EMBL/GenBank/DDBJ whole genome shotgun (WGS) entry which is preliminary data.</text>
</comment>
<keyword evidence="2" id="KW-1185">Reference proteome</keyword>
<sequence length="270" mass="30536">MNGNQPTAVLDIDLHDLWYKLIQVAKITPADEADADRIVAQVIRIRELGDLCRHAAPQDTNIDSQKDIRKEVAITSSGARMWTDLPFLVQDLRAAWTNSLYTMTTKERENLSGITARLSGGNVCGARMTSCALILFQAALETQRPILQHDKPISDGVEEKIAVQDLMPAVFTWLYWGSYKIWQLCAREPFQVDAELYAMDEHWAEVGELATARGVMEVGFNRERMCFWMSRLKEIAEATQGKDDDFAEKCRWCANLLGQWDCTMGGRTAE</sequence>
<evidence type="ECO:0000313" key="1">
    <source>
        <dbReference type="EMBL" id="OAA80312.1"/>
    </source>
</evidence>
<reference evidence="1 2" key="1">
    <citation type="journal article" date="2016" name="Genome Biol. Evol.">
        <title>Divergent and convergent evolution of fungal pathogenicity.</title>
        <authorList>
            <person name="Shang Y."/>
            <person name="Xiao G."/>
            <person name="Zheng P."/>
            <person name="Cen K."/>
            <person name="Zhan S."/>
            <person name="Wang C."/>
        </authorList>
    </citation>
    <scope>NUCLEOTIDE SEQUENCE [LARGE SCALE GENOMIC DNA]</scope>
    <source>
        <strain evidence="1 2">RCEF 1005</strain>
    </source>
</reference>
<dbReference type="PANTHER" id="PTHR38797:SF7">
    <property type="entry name" value="TRANSCRIPTION FACTOR DOMAIN-CONTAINING PROTEIN"/>
    <property type="match status" value="1"/>
</dbReference>
<protein>
    <submittedName>
        <fullName evidence="1">Uncharacterized protein</fullName>
    </submittedName>
</protein>
<dbReference type="EMBL" id="AZHF01000002">
    <property type="protein sequence ID" value="OAA80312.1"/>
    <property type="molecule type" value="Genomic_DNA"/>
</dbReference>
<dbReference type="Proteomes" id="UP000076881">
    <property type="component" value="Unassembled WGS sequence"/>
</dbReference>
<dbReference type="InterPro" id="IPR053204">
    <property type="entry name" value="Oxopyrrolidines_Biosynth-assoc"/>
</dbReference>
<gene>
    <name evidence="1" type="ORF">LEL_03798</name>
</gene>
<dbReference type="AlphaFoldDB" id="A0A162KBA8"/>
<dbReference type="PANTHER" id="PTHR38797">
    <property type="entry name" value="NUCLEAR PORE COMPLEX PROTEIN NUP85-RELATED"/>
    <property type="match status" value="1"/>
</dbReference>
<accession>A0A162KBA8</accession>
<dbReference type="OrthoDB" id="5403091at2759"/>
<organism evidence="1 2">
    <name type="scientific">Akanthomyces lecanii RCEF 1005</name>
    <dbReference type="NCBI Taxonomy" id="1081108"/>
    <lineage>
        <taxon>Eukaryota</taxon>
        <taxon>Fungi</taxon>
        <taxon>Dikarya</taxon>
        <taxon>Ascomycota</taxon>
        <taxon>Pezizomycotina</taxon>
        <taxon>Sordariomycetes</taxon>
        <taxon>Hypocreomycetidae</taxon>
        <taxon>Hypocreales</taxon>
        <taxon>Cordycipitaceae</taxon>
        <taxon>Akanthomyces</taxon>
        <taxon>Cordyceps confragosa</taxon>
    </lineage>
</organism>
<proteinExistence type="predicted"/>
<dbReference type="Pfam" id="PF12311">
    <property type="entry name" value="DUF3632"/>
    <property type="match status" value="1"/>
</dbReference>
<name>A0A162KBA8_CORDF</name>
<dbReference type="InterPro" id="IPR022085">
    <property type="entry name" value="OpdG"/>
</dbReference>
<evidence type="ECO:0000313" key="2">
    <source>
        <dbReference type="Proteomes" id="UP000076881"/>
    </source>
</evidence>